<dbReference type="SUPFAM" id="SSF101148">
    <property type="entry name" value="Plant invertase/pectin methylesterase inhibitor"/>
    <property type="match status" value="1"/>
</dbReference>
<feature type="region of interest" description="Disordered" evidence="2">
    <location>
        <begin position="132"/>
        <end position="302"/>
    </location>
</feature>
<dbReference type="Pfam" id="PF04043">
    <property type="entry name" value="PMEI"/>
    <property type="match status" value="1"/>
</dbReference>
<dbReference type="InterPro" id="IPR006501">
    <property type="entry name" value="Pectinesterase_inhib_dom"/>
</dbReference>
<feature type="compositionally biased region" description="Basic and acidic residues" evidence="2">
    <location>
        <begin position="286"/>
        <end position="302"/>
    </location>
</feature>
<dbReference type="PANTHER" id="PTHR31080">
    <property type="entry name" value="PECTINESTERASE INHIBITOR-LIKE"/>
    <property type="match status" value="1"/>
</dbReference>
<evidence type="ECO:0000256" key="2">
    <source>
        <dbReference type="SAM" id="MobiDB-lite"/>
    </source>
</evidence>
<feature type="compositionally biased region" description="Polar residues" evidence="2">
    <location>
        <begin position="211"/>
        <end position="228"/>
    </location>
</feature>
<proteinExistence type="predicted"/>
<protein>
    <submittedName>
        <fullName evidence="4">Putative enzyme inhibitor</fullName>
    </submittedName>
</protein>
<sequence length="445" mass="48713">MPPSNSLAPLLHVRLHRLRPNLKPCQPPNRHNHSSPIQPNHWRLKRISNLKHNQAHQTKHLRPNNPHHHKPNQSNRHWLSRPHHHLPNRSKHYRLNRLHHHPPNRPSHSSPIQPNHLRLKRISNLKHNQAHLTKHLRPNNPHHYPPNRPNRRRPKRPHRSKPLLSQQNTPAPAKSDQPPLTQQVGLGQPAPLDSPDGPVPSTPTNPPAQPALSTPQDSPDGPVQSTPVDSPDGPVPANPVDSPDGPAPVDSPDGPAPLDSPDGPTPADGVPLSTLPFLNIPGITKPDPHPAEPSHGKESKGIQELCDKTDFPDVCMSLIPPNTNPDPASALRALINAGKEKAKAAKDASKKMSVNSPPDDMETSTLEVCHESYDDTISNFDSALKALDAHDNGTLMTMLSGALTSTGTCSDSFAELPWVVAPVATHDDPITTLTRICLAFGDMMK</sequence>
<keyword evidence="1" id="KW-0732">Signal</keyword>
<feature type="domain" description="Pectinesterase inhibitor" evidence="3">
    <location>
        <begin position="297"/>
        <end position="440"/>
    </location>
</feature>
<feature type="region of interest" description="Disordered" evidence="2">
    <location>
        <begin position="20"/>
        <end position="40"/>
    </location>
</feature>
<dbReference type="InterPro" id="IPR051955">
    <property type="entry name" value="PME_Inhibitor"/>
</dbReference>
<dbReference type="STRING" id="337451.A0A3S3M3H6"/>
<accession>A0A3S3M3H6</accession>
<comment type="caution">
    <text evidence="4">The sequence shown here is derived from an EMBL/GenBank/DDBJ whole genome shotgun (WGS) entry which is preliminary data.</text>
</comment>
<feature type="region of interest" description="Disordered" evidence="2">
    <location>
        <begin position="52"/>
        <end position="88"/>
    </location>
</feature>
<reference evidence="4 5" key="1">
    <citation type="journal article" date="2019" name="Nat. Plants">
        <title>Stout camphor tree genome fills gaps in understanding of flowering plant genome evolution.</title>
        <authorList>
            <person name="Chaw S.M."/>
            <person name="Liu Y.C."/>
            <person name="Wu Y.W."/>
            <person name="Wang H.Y."/>
            <person name="Lin C.I."/>
            <person name="Wu C.S."/>
            <person name="Ke H.M."/>
            <person name="Chang L.Y."/>
            <person name="Hsu C.Y."/>
            <person name="Yang H.T."/>
            <person name="Sudianto E."/>
            <person name="Hsu M.H."/>
            <person name="Wu K.P."/>
            <person name="Wang L.N."/>
            <person name="Leebens-Mack J.H."/>
            <person name="Tsai I.J."/>
        </authorList>
    </citation>
    <scope>NUCLEOTIDE SEQUENCE [LARGE SCALE GENOMIC DNA]</scope>
    <source>
        <strain evidence="5">cv. Chaw 1501</strain>
        <tissue evidence="4">Young leaves</tissue>
    </source>
</reference>
<dbReference type="EMBL" id="QPKB01000002">
    <property type="protein sequence ID" value="RWR76446.1"/>
    <property type="molecule type" value="Genomic_DNA"/>
</dbReference>
<dbReference type="Proteomes" id="UP000283530">
    <property type="component" value="Unassembled WGS sequence"/>
</dbReference>
<dbReference type="NCBIfam" id="TIGR01614">
    <property type="entry name" value="PME_inhib"/>
    <property type="match status" value="1"/>
</dbReference>
<feature type="compositionally biased region" description="Basic residues" evidence="2">
    <location>
        <begin position="52"/>
        <end position="71"/>
    </location>
</feature>
<feature type="compositionally biased region" description="Basic residues" evidence="2">
    <location>
        <begin position="78"/>
        <end position="88"/>
    </location>
</feature>
<gene>
    <name evidence="4" type="ORF">CKAN_00488800</name>
</gene>
<dbReference type="AlphaFoldDB" id="A0A3S3M3H6"/>
<name>A0A3S3M3H6_9MAGN</name>
<dbReference type="GO" id="GO:0004857">
    <property type="term" value="F:enzyme inhibitor activity"/>
    <property type="evidence" value="ECO:0007669"/>
    <property type="project" value="InterPro"/>
</dbReference>
<dbReference type="CDD" id="cd15800">
    <property type="entry name" value="PMEI-like_2"/>
    <property type="match status" value="1"/>
</dbReference>
<feature type="compositionally biased region" description="Basic residues" evidence="2">
    <location>
        <begin position="149"/>
        <end position="161"/>
    </location>
</feature>
<organism evidence="4 5">
    <name type="scientific">Cinnamomum micranthum f. kanehirae</name>
    <dbReference type="NCBI Taxonomy" id="337451"/>
    <lineage>
        <taxon>Eukaryota</taxon>
        <taxon>Viridiplantae</taxon>
        <taxon>Streptophyta</taxon>
        <taxon>Embryophyta</taxon>
        <taxon>Tracheophyta</taxon>
        <taxon>Spermatophyta</taxon>
        <taxon>Magnoliopsida</taxon>
        <taxon>Magnoliidae</taxon>
        <taxon>Laurales</taxon>
        <taxon>Lauraceae</taxon>
        <taxon>Cinnamomum</taxon>
    </lineage>
</organism>
<keyword evidence="5" id="KW-1185">Reference proteome</keyword>
<dbReference type="Gene3D" id="1.20.140.40">
    <property type="entry name" value="Invertase/pectin methylesterase inhibitor family protein"/>
    <property type="match status" value="1"/>
</dbReference>
<evidence type="ECO:0000259" key="3">
    <source>
        <dbReference type="SMART" id="SM00856"/>
    </source>
</evidence>
<feature type="compositionally biased region" description="Pro residues" evidence="2">
    <location>
        <begin position="197"/>
        <end position="209"/>
    </location>
</feature>
<evidence type="ECO:0000256" key="1">
    <source>
        <dbReference type="ARBA" id="ARBA00022729"/>
    </source>
</evidence>
<evidence type="ECO:0000313" key="5">
    <source>
        <dbReference type="Proteomes" id="UP000283530"/>
    </source>
</evidence>
<dbReference type="SMART" id="SM00856">
    <property type="entry name" value="PMEI"/>
    <property type="match status" value="1"/>
</dbReference>
<dbReference type="OrthoDB" id="770764at2759"/>
<feature type="region of interest" description="Disordered" evidence="2">
    <location>
        <begin position="344"/>
        <end position="363"/>
    </location>
</feature>
<dbReference type="InterPro" id="IPR035513">
    <property type="entry name" value="Invertase/methylesterase_inhib"/>
</dbReference>
<dbReference type="PANTHER" id="PTHR31080:SF68">
    <property type="entry name" value="PLANT INVERTASE_PECTIN METHYLESTERASE INHIBITOR SUPERFAMILY PROTEIN"/>
    <property type="match status" value="1"/>
</dbReference>
<evidence type="ECO:0000313" key="4">
    <source>
        <dbReference type="EMBL" id="RWR76446.1"/>
    </source>
</evidence>